<accession>A0A0T5XBE9</accession>
<dbReference type="CDD" id="cd02440">
    <property type="entry name" value="AdoMet_MTases"/>
    <property type="match status" value="1"/>
</dbReference>
<organism evidence="6 7">
    <name type="scientific">Acetomicrobium hydrogeniformans ATCC BAA-1850</name>
    <dbReference type="NCBI Taxonomy" id="592015"/>
    <lineage>
        <taxon>Bacteria</taxon>
        <taxon>Thermotogati</taxon>
        <taxon>Synergistota</taxon>
        <taxon>Synergistia</taxon>
        <taxon>Synergistales</taxon>
        <taxon>Acetomicrobiaceae</taxon>
        <taxon>Acetomicrobium</taxon>
    </lineage>
</organism>
<evidence type="ECO:0000256" key="5">
    <source>
        <dbReference type="ARBA" id="ARBA00022691"/>
    </source>
</evidence>
<gene>
    <name evidence="6" type="ORF">HMPREF1705_02926</name>
</gene>
<evidence type="ECO:0000313" key="6">
    <source>
        <dbReference type="EMBL" id="KRT35683.1"/>
    </source>
</evidence>
<dbReference type="Pfam" id="PF06325">
    <property type="entry name" value="PrmA"/>
    <property type="match status" value="1"/>
</dbReference>
<dbReference type="PANTHER" id="PTHR43648:SF1">
    <property type="entry name" value="ELECTRON TRANSFER FLAVOPROTEIN BETA SUBUNIT LYSINE METHYLTRANSFERASE"/>
    <property type="match status" value="1"/>
</dbReference>
<dbReference type="AlphaFoldDB" id="A0A0T5XBE9"/>
<dbReference type="InterPro" id="IPR029063">
    <property type="entry name" value="SAM-dependent_MTases_sf"/>
</dbReference>
<dbReference type="PIRSF" id="PIRSF000401">
    <property type="entry name" value="RPL11_MTase"/>
    <property type="match status" value="1"/>
</dbReference>
<dbReference type="Gene3D" id="3.40.50.150">
    <property type="entry name" value="Vaccinia Virus protein VP39"/>
    <property type="match status" value="1"/>
</dbReference>
<keyword evidence="2" id="KW-0963">Cytoplasm</keyword>
<evidence type="ECO:0000256" key="1">
    <source>
        <dbReference type="ARBA" id="ARBA00009741"/>
    </source>
</evidence>
<comment type="similarity">
    <text evidence="1">Belongs to the methyltransferase superfamily. PrmA family.</text>
</comment>
<keyword evidence="4 6" id="KW-0808">Transferase</keyword>
<keyword evidence="6" id="KW-0689">Ribosomal protein</keyword>
<dbReference type="PANTHER" id="PTHR43648">
    <property type="entry name" value="ELECTRON TRANSFER FLAVOPROTEIN BETA SUBUNIT LYSINE METHYLTRANSFERASE"/>
    <property type="match status" value="1"/>
</dbReference>
<keyword evidence="6" id="KW-0687">Ribonucleoprotein</keyword>
<dbReference type="STRING" id="592015.HMPREF1705_02926"/>
<evidence type="ECO:0000256" key="2">
    <source>
        <dbReference type="ARBA" id="ARBA00022490"/>
    </source>
</evidence>
<dbReference type="SUPFAM" id="SSF53335">
    <property type="entry name" value="S-adenosyl-L-methionine-dependent methyltransferases"/>
    <property type="match status" value="1"/>
</dbReference>
<dbReference type="InterPro" id="IPR004498">
    <property type="entry name" value="Ribosomal_PrmA_MeTrfase"/>
</dbReference>
<dbReference type="Proteomes" id="UP000005273">
    <property type="component" value="Unassembled WGS sequence"/>
</dbReference>
<evidence type="ECO:0000313" key="7">
    <source>
        <dbReference type="Proteomes" id="UP000005273"/>
    </source>
</evidence>
<proteinExistence type="inferred from homology"/>
<keyword evidence="7" id="KW-1185">Reference proteome</keyword>
<sequence length="295" mass="33055">MTTEMIFMGNESFWWYIILRSKSDCEELFYYIAQISDSMGAEVYEKQNCIEAKIYYRSDISIEDCVRKVSSLLEGFEGVDIIEVGEARWHPWLKKHLEAFPPLPIGKGLVVLAPWHKEDAPQGRVHIYIEPGTAFGTGYHASTQIALELLERNLKSGWKVLDVGTGSGILALAALKLGASEVVARDVDPAVREEVEKNMILNDITSGLKLDIGDGVKGLKEKVDLITANILYEPLVSMLTSFSRLICDHGLIILSGLLFKERDSFIDEMAKAGLTMVEELSKEEWWGVVASRQVR</sequence>
<reference evidence="7" key="1">
    <citation type="submission" date="2012-09" db="EMBL/GenBank/DDBJ databases">
        <authorList>
            <person name="Weinstock G."/>
            <person name="Sodergren E."/>
            <person name="Clifton S."/>
            <person name="Fulton L."/>
            <person name="Fulton B."/>
            <person name="Courtney L."/>
            <person name="Fronick C."/>
            <person name="Harrison M."/>
            <person name="Strong C."/>
            <person name="Farmer C."/>
            <person name="Delehaunty K."/>
            <person name="Markovic C."/>
            <person name="Hall O."/>
            <person name="Minx P."/>
            <person name="Tomlinson C."/>
            <person name="Mitreva M."/>
            <person name="Nelson J."/>
            <person name="Hou S."/>
            <person name="Wollam A."/>
            <person name="Pepin K.H."/>
            <person name="Johnson M."/>
            <person name="Bhonagiri V."/>
            <person name="Nash W.E."/>
            <person name="Suruliraj S."/>
            <person name="Warren W."/>
            <person name="Chinwalla A."/>
            <person name="Mardis E.R."/>
            <person name="Wilson R.K."/>
        </authorList>
    </citation>
    <scope>NUCLEOTIDE SEQUENCE [LARGE SCALE GENOMIC DNA]</scope>
    <source>
        <strain evidence="7">OS1</strain>
    </source>
</reference>
<name>A0A0T5XBE9_9BACT</name>
<comment type="caution">
    <text evidence="6">The sequence shown here is derived from an EMBL/GenBank/DDBJ whole genome shotgun (WGS) entry which is preliminary data.</text>
</comment>
<protein>
    <submittedName>
        <fullName evidence="6">Ribosomal protein L11 methyltransferase</fullName>
    </submittedName>
</protein>
<evidence type="ECO:0000256" key="4">
    <source>
        <dbReference type="ARBA" id="ARBA00022679"/>
    </source>
</evidence>
<dbReference type="eggNOG" id="COG2264">
    <property type="taxonomic scope" value="Bacteria"/>
</dbReference>
<dbReference type="GO" id="GO:0008276">
    <property type="term" value="F:protein methyltransferase activity"/>
    <property type="evidence" value="ECO:0007669"/>
    <property type="project" value="InterPro"/>
</dbReference>
<dbReference type="GO" id="GO:0032259">
    <property type="term" value="P:methylation"/>
    <property type="evidence" value="ECO:0007669"/>
    <property type="project" value="UniProtKB-KW"/>
</dbReference>
<dbReference type="EMBL" id="ACJX03000001">
    <property type="protein sequence ID" value="KRT35683.1"/>
    <property type="molecule type" value="Genomic_DNA"/>
</dbReference>
<keyword evidence="5" id="KW-0949">S-adenosyl-L-methionine</keyword>
<dbReference type="InterPro" id="IPR050078">
    <property type="entry name" value="Ribosomal_L11_MeTrfase_PrmA"/>
</dbReference>
<evidence type="ECO:0000256" key="3">
    <source>
        <dbReference type="ARBA" id="ARBA00022603"/>
    </source>
</evidence>
<keyword evidence="3 6" id="KW-0489">Methyltransferase</keyword>
<dbReference type="GO" id="GO:0005840">
    <property type="term" value="C:ribosome"/>
    <property type="evidence" value="ECO:0007669"/>
    <property type="project" value="UniProtKB-KW"/>
</dbReference>